<gene>
    <name evidence="9" type="ORF">CWI36_0719p0040</name>
</gene>
<dbReference type="AlphaFoldDB" id="A0A4Q9LAD2"/>
<keyword evidence="5" id="KW-0862">Zinc</keyword>
<organism evidence="9 10">
    <name type="scientific">Hamiltosporidium magnivora</name>
    <dbReference type="NCBI Taxonomy" id="148818"/>
    <lineage>
        <taxon>Eukaryota</taxon>
        <taxon>Fungi</taxon>
        <taxon>Fungi incertae sedis</taxon>
        <taxon>Microsporidia</taxon>
        <taxon>Dubosqiidae</taxon>
        <taxon>Hamiltosporidium</taxon>
    </lineage>
</organism>
<dbReference type="EMBL" id="PITI01000719">
    <property type="protein sequence ID" value="TBU04747.1"/>
    <property type="molecule type" value="Genomic_DNA"/>
</dbReference>
<dbReference type="GO" id="GO:0005737">
    <property type="term" value="C:cytoplasm"/>
    <property type="evidence" value="ECO:0007669"/>
    <property type="project" value="UniProtKB-SubCell"/>
</dbReference>
<protein>
    <recommendedName>
        <fullName evidence="8">RING-Gid-type domain-containing protein</fullName>
    </recommendedName>
</protein>
<feature type="domain" description="RING-Gid-type" evidence="8">
    <location>
        <begin position="371"/>
        <end position="415"/>
    </location>
</feature>
<feature type="zinc finger region" description="RING-Gid-type" evidence="6">
    <location>
        <begin position="371"/>
        <end position="415"/>
    </location>
</feature>
<name>A0A4Q9LAD2_9MICR</name>
<dbReference type="GO" id="GO:0005634">
    <property type="term" value="C:nucleus"/>
    <property type="evidence" value="ECO:0007669"/>
    <property type="project" value="TreeGrafter"/>
</dbReference>
<dbReference type="PROSITE" id="PS51867">
    <property type="entry name" value="ZF_RING_GID"/>
    <property type="match status" value="1"/>
</dbReference>
<dbReference type="STRING" id="148818.A0A4Q9LAD2"/>
<dbReference type="PANTHER" id="PTHR12170">
    <property type="entry name" value="MACROPHAGE ERYTHROBLAST ATTACHER-RELATED"/>
    <property type="match status" value="1"/>
</dbReference>
<dbReference type="VEuPathDB" id="MicrosporidiaDB:CWI36_0719p0040"/>
<evidence type="ECO:0000256" key="6">
    <source>
        <dbReference type="PROSITE-ProRule" id="PRU01215"/>
    </source>
</evidence>
<keyword evidence="3" id="KW-0479">Metal-binding</keyword>
<keyword evidence="4 6" id="KW-0863">Zinc-finger</keyword>
<evidence type="ECO:0000256" key="7">
    <source>
        <dbReference type="SAM" id="MobiDB-lite"/>
    </source>
</evidence>
<dbReference type="GO" id="GO:0043161">
    <property type="term" value="P:proteasome-mediated ubiquitin-dependent protein catabolic process"/>
    <property type="evidence" value="ECO:0007669"/>
    <property type="project" value="InterPro"/>
</dbReference>
<dbReference type="InterPro" id="IPR045098">
    <property type="entry name" value="Fyv10_fam"/>
</dbReference>
<evidence type="ECO:0000256" key="5">
    <source>
        <dbReference type="ARBA" id="ARBA00022833"/>
    </source>
</evidence>
<dbReference type="PANTHER" id="PTHR12170:SF3">
    <property type="entry name" value="GH10162P"/>
    <property type="match status" value="1"/>
</dbReference>
<evidence type="ECO:0000256" key="1">
    <source>
        <dbReference type="ARBA" id="ARBA00004496"/>
    </source>
</evidence>
<evidence type="ECO:0000256" key="4">
    <source>
        <dbReference type="ARBA" id="ARBA00022771"/>
    </source>
</evidence>
<keyword evidence="2" id="KW-0963">Cytoplasm</keyword>
<proteinExistence type="predicted"/>
<evidence type="ECO:0000256" key="2">
    <source>
        <dbReference type="ARBA" id="ARBA00022490"/>
    </source>
</evidence>
<evidence type="ECO:0000313" key="10">
    <source>
        <dbReference type="Proteomes" id="UP000291404"/>
    </source>
</evidence>
<dbReference type="Pfam" id="PF10607">
    <property type="entry name" value="CTLH"/>
    <property type="match status" value="1"/>
</dbReference>
<comment type="subcellular location">
    <subcellularLocation>
        <location evidence="1">Cytoplasm</location>
    </subcellularLocation>
</comment>
<dbReference type="InterPro" id="IPR024964">
    <property type="entry name" value="CTLH/CRA"/>
</dbReference>
<comment type="caution">
    <text evidence="9">The sequence shown here is derived from an EMBL/GenBank/DDBJ whole genome shotgun (WGS) entry which is preliminary data.</text>
</comment>
<dbReference type="GO" id="GO:0034657">
    <property type="term" value="C:GID complex"/>
    <property type="evidence" value="ECO:0007669"/>
    <property type="project" value="TreeGrafter"/>
</dbReference>
<dbReference type="InterPro" id="IPR044063">
    <property type="entry name" value="ZF_RING_GID"/>
</dbReference>
<evidence type="ECO:0000313" key="9">
    <source>
        <dbReference type="EMBL" id="TBU04747.1"/>
    </source>
</evidence>
<feature type="region of interest" description="Disordered" evidence="7">
    <location>
        <begin position="108"/>
        <end position="133"/>
    </location>
</feature>
<evidence type="ECO:0000259" key="8">
    <source>
        <dbReference type="PROSITE" id="PS51867"/>
    </source>
</evidence>
<dbReference type="Proteomes" id="UP000291404">
    <property type="component" value="Unassembled WGS sequence"/>
</dbReference>
<sequence>MSQNNTTTTIDTLISDTLIQIEELQNKIKKNEDFEPNKSKILHLWKKASTEKYSDSEILFIKEEYFRSKECTDYLVVQYLLLQGKYDIVDTLISEICKIGIGEGKEDYRDRIDSNTDDKDNSSDKDIVNNTGDTNTSDNKDIVNIINNNNKDITNKDIINNNINNKDITNNKDIINITTNITTNINDNTYLIIRSLRDNHLDLMEMVNELKNGKFEKIEKFIKENRNLLRGKDLLFYYNCLQFITFTRNKWYKRGIIFARENLKEYFMSRQFKKRVKRLMCILSGTDYEVYWKYYLEKIVEQVCVDFCYLKNYPGTNILDILFRNGKNVFPELVQASANYFKQSVVTVDEEEIPVQVSVTEDGKFHSQFVCPVLKVLCENDNLPSLLECGHVISSKAVSKLSKNNTFVCFKCPYCPQESRTENIVTIRL</sequence>
<reference evidence="9 10" key="1">
    <citation type="submission" date="2017-12" db="EMBL/GenBank/DDBJ databases">
        <authorList>
            <person name="Pombert J.-F."/>
            <person name="Haag K.L."/>
            <person name="Ebert D."/>
        </authorList>
    </citation>
    <scope>NUCLEOTIDE SEQUENCE [LARGE SCALE GENOMIC DNA]</scope>
    <source>
        <strain evidence="9">BE-OM-2</strain>
    </source>
</reference>
<evidence type="ECO:0000256" key="3">
    <source>
        <dbReference type="ARBA" id="ARBA00022723"/>
    </source>
</evidence>
<keyword evidence="10" id="KW-1185">Reference proteome</keyword>
<feature type="compositionally biased region" description="Basic and acidic residues" evidence="7">
    <location>
        <begin position="108"/>
        <end position="127"/>
    </location>
</feature>
<dbReference type="GO" id="GO:0008270">
    <property type="term" value="F:zinc ion binding"/>
    <property type="evidence" value="ECO:0007669"/>
    <property type="project" value="UniProtKB-KW"/>
</dbReference>
<dbReference type="VEuPathDB" id="MicrosporidiaDB:CWI39_1939p0020"/>
<accession>A0A4Q9LAD2</accession>
<dbReference type="SUPFAM" id="SSF57850">
    <property type="entry name" value="RING/U-box"/>
    <property type="match status" value="1"/>
</dbReference>
<dbReference type="GO" id="GO:0061630">
    <property type="term" value="F:ubiquitin protein ligase activity"/>
    <property type="evidence" value="ECO:0007669"/>
    <property type="project" value="InterPro"/>
</dbReference>